<keyword evidence="1" id="KW-0472">Membrane</keyword>
<name>I8AFZ3_9BACL</name>
<protein>
    <recommendedName>
        <fullName evidence="4">Yip1 domain-containing protein</fullName>
    </recommendedName>
</protein>
<keyword evidence="1" id="KW-0812">Transmembrane</keyword>
<dbReference type="EMBL" id="AKKV01000031">
    <property type="protein sequence ID" value="EIT84542.1"/>
    <property type="molecule type" value="Genomic_DNA"/>
</dbReference>
<accession>I8AFZ3</accession>
<dbReference type="PATRIC" id="fig|1196324.3.peg.2958"/>
<feature type="transmembrane region" description="Helical" evidence="1">
    <location>
        <begin position="161"/>
        <end position="183"/>
    </location>
</feature>
<feature type="transmembrane region" description="Helical" evidence="1">
    <location>
        <begin position="112"/>
        <end position="131"/>
    </location>
</feature>
<keyword evidence="1" id="KW-1133">Transmembrane helix</keyword>
<feature type="transmembrane region" description="Helical" evidence="1">
    <location>
        <begin position="32"/>
        <end position="49"/>
    </location>
</feature>
<evidence type="ECO:0008006" key="4">
    <source>
        <dbReference type="Google" id="ProtNLM"/>
    </source>
</evidence>
<dbReference type="STRING" id="1196324.A374_14470"/>
<keyword evidence="3" id="KW-1185">Reference proteome</keyword>
<dbReference type="Proteomes" id="UP000004080">
    <property type="component" value="Unassembled WGS sequence"/>
</dbReference>
<evidence type="ECO:0000256" key="1">
    <source>
        <dbReference type="SAM" id="Phobius"/>
    </source>
</evidence>
<comment type="caution">
    <text evidence="2">The sequence shown here is derived from an EMBL/GenBank/DDBJ whole genome shotgun (WGS) entry which is preliminary data.</text>
</comment>
<dbReference type="AlphaFoldDB" id="I8AFZ3"/>
<organism evidence="2 3">
    <name type="scientific">Fictibacillus macauensis ZFHKF-1</name>
    <dbReference type="NCBI Taxonomy" id="1196324"/>
    <lineage>
        <taxon>Bacteria</taxon>
        <taxon>Bacillati</taxon>
        <taxon>Bacillota</taxon>
        <taxon>Bacilli</taxon>
        <taxon>Bacillales</taxon>
        <taxon>Fictibacillaceae</taxon>
        <taxon>Fictibacillus</taxon>
    </lineage>
</organism>
<evidence type="ECO:0000313" key="2">
    <source>
        <dbReference type="EMBL" id="EIT84542.1"/>
    </source>
</evidence>
<sequence>MPGELRYKKSLVRPTRFNVFGFFQTDGFFSKLILISSLSAILTGISYFLSAEEAFQMPVAQYLKLSATKLVAAKIIYLLAGLVIGFVKPVLVGVGGALLLWFFFRELGIKKLFLNVTIIFGLLLCVVDPLFKLPFQGMLHSNYVLSPLSLGVMIHRFSNNAFLLSVGSVASVITAIVFYSTYLQLCVISEKPKRYIFTILAALTIVGTIGYGIVRALQYGQLTL</sequence>
<evidence type="ECO:0000313" key="3">
    <source>
        <dbReference type="Proteomes" id="UP000004080"/>
    </source>
</evidence>
<dbReference type="OrthoDB" id="2965272at2"/>
<feature type="transmembrane region" description="Helical" evidence="1">
    <location>
        <begin position="195"/>
        <end position="214"/>
    </location>
</feature>
<gene>
    <name evidence="2" type="ORF">A374_14470</name>
</gene>
<dbReference type="RefSeq" id="WP_007202972.1">
    <property type="nucleotide sequence ID" value="NZ_AKKV01000031.1"/>
</dbReference>
<proteinExistence type="predicted"/>
<feature type="transmembrane region" description="Helical" evidence="1">
    <location>
        <begin position="75"/>
        <end position="100"/>
    </location>
</feature>
<reference evidence="2 3" key="1">
    <citation type="journal article" date="2012" name="J. Bacteriol.">
        <title>Genome of Bacillus macauensis ZFHKF-1, a Long-Chain-Forming Bacterium.</title>
        <authorList>
            <person name="Cai L."/>
            <person name="Zhang T."/>
        </authorList>
    </citation>
    <scope>NUCLEOTIDE SEQUENCE [LARGE SCALE GENOMIC DNA]</scope>
    <source>
        <strain evidence="2 3">ZFHKF-1</strain>
    </source>
</reference>